<feature type="transmembrane region" description="Helical" evidence="1">
    <location>
        <begin position="168"/>
        <end position="187"/>
    </location>
</feature>
<evidence type="ECO:0000313" key="3">
    <source>
        <dbReference type="Proteomes" id="UP000794436"/>
    </source>
</evidence>
<feature type="transmembrane region" description="Helical" evidence="1">
    <location>
        <begin position="264"/>
        <end position="286"/>
    </location>
</feature>
<feature type="transmembrane region" description="Helical" evidence="1">
    <location>
        <begin position="199"/>
        <end position="216"/>
    </location>
</feature>
<gene>
    <name evidence="2" type="ORF">Poli38472_011403</name>
</gene>
<dbReference type="Proteomes" id="UP000794436">
    <property type="component" value="Unassembled WGS sequence"/>
</dbReference>
<evidence type="ECO:0000256" key="1">
    <source>
        <dbReference type="SAM" id="Phobius"/>
    </source>
</evidence>
<comment type="caution">
    <text evidence="2">The sequence shown here is derived from an EMBL/GenBank/DDBJ whole genome shotgun (WGS) entry which is preliminary data.</text>
</comment>
<keyword evidence="1" id="KW-1133">Transmembrane helix</keyword>
<keyword evidence="1" id="KW-0812">Transmembrane</keyword>
<sequence length="470" mass="53916">MLQRAYPNSTVEYLILEETGTKKLEALTFQGREHGQLVIFSRIRDCSEEICQTVAVDDYRYEIASGVRDTKSWYKVVATFRVLGQTDLQEASVFRKLFVSLRTVTLIPSQVVVYGSLFPIVCYVLAHLIDGRFAQEILATEYISTQGAVYNFNFERYLRINAIAMRSVWKVAFLCHILVIIHTRRSWTPNRGVLGVPEFFLSLIIVPTIFAQFRVLSGRDTRILEMEEVIDFPRQIELQSSIFFSKHNFIGSLLVGGSSIDIKCMLCGFVLLCAVHVVVNSVHVLFPRWQPFQMVMMSRTKTPCTAGTLWQPNGLVVSWDGTIFVNPARRRLTSFTVRSLTSHVSLMMHGMVARRLTKMPPQSQSALKRFASGTFKFRGASKVAEINRLDAMIYIMNLAIMSDPVTLFQLRVISRQQVGVYESRHTRRRFLLPYPLHEMGGNFSIDWNDLRLVIVMNTRELQWWVLLQCG</sequence>
<dbReference type="EMBL" id="SPLM01000039">
    <property type="protein sequence ID" value="TMW64523.1"/>
    <property type="molecule type" value="Genomic_DNA"/>
</dbReference>
<dbReference type="AlphaFoldDB" id="A0A8K1CLH1"/>
<organism evidence="2 3">
    <name type="scientific">Pythium oligandrum</name>
    <name type="common">Mycoparasitic fungus</name>
    <dbReference type="NCBI Taxonomy" id="41045"/>
    <lineage>
        <taxon>Eukaryota</taxon>
        <taxon>Sar</taxon>
        <taxon>Stramenopiles</taxon>
        <taxon>Oomycota</taxon>
        <taxon>Peronosporomycetes</taxon>
        <taxon>Pythiales</taxon>
        <taxon>Pythiaceae</taxon>
        <taxon>Pythium</taxon>
    </lineage>
</organism>
<name>A0A8K1CLH1_PYTOL</name>
<evidence type="ECO:0000313" key="2">
    <source>
        <dbReference type="EMBL" id="TMW64523.1"/>
    </source>
</evidence>
<proteinExistence type="predicted"/>
<reference evidence="2" key="1">
    <citation type="submission" date="2019-03" db="EMBL/GenBank/DDBJ databases">
        <title>Long read genome sequence of the mycoparasitic Pythium oligandrum ATCC 38472 isolated from sugarbeet rhizosphere.</title>
        <authorList>
            <person name="Gaulin E."/>
        </authorList>
    </citation>
    <scope>NUCLEOTIDE SEQUENCE</scope>
    <source>
        <strain evidence="2">ATCC 38472_TT</strain>
    </source>
</reference>
<keyword evidence="1" id="KW-0472">Membrane</keyword>
<protein>
    <submittedName>
        <fullName evidence="2">Uncharacterized protein</fullName>
    </submittedName>
</protein>
<keyword evidence="3" id="KW-1185">Reference proteome</keyword>
<dbReference type="OrthoDB" id="66163at2759"/>
<accession>A0A8K1CLH1</accession>